<name>A0A5B7IU32_PORTR</name>
<organism evidence="1 2">
    <name type="scientific">Portunus trituberculatus</name>
    <name type="common">Swimming crab</name>
    <name type="synonym">Neptunus trituberculatus</name>
    <dbReference type="NCBI Taxonomy" id="210409"/>
    <lineage>
        <taxon>Eukaryota</taxon>
        <taxon>Metazoa</taxon>
        <taxon>Ecdysozoa</taxon>
        <taxon>Arthropoda</taxon>
        <taxon>Crustacea</taxon>
        <taxon>Multicrustacea</taxon>
        <taxon>Malacostraca</taxon>
        <taxon>Eumalacostraca</taxon>
        <taxon>Eucarida</taxon>
        <taxon>Decapoda</taxon>
        <taxon>Pleocyemata</taxon>
        <taxon>Brachyura</taxon>
        <taxon>Eubrachyura</taxon>
        <taxon>Portunoidea</taxon>
        <taxon>Portunidae</taxon>
        <taxon>Portuninae</taxon>
        <taxon>Portunus</taxon>
    </lineage>
</organism>
<protein>
    <submittedName>
        <fullName evidence="1">Uncharacterized protein</fullName>
    </submittedName>
</protein>
<proteinExistence type="predicted"/>
<reference evidence="1 2" key="1">
    <citation type="submission" date="2019-05" db="EMBL/GenBank/DDBJ databases">
        <title>Another draft genome of Portunus trituberculatus and its Hox gene families provides insights of decapod evolution.</title>
        <authorList>
            <person name="Jeong J.-H."/>
            <person name="Song I."/>
            <person name="Kim S."/>
            <person name="Choi T."/>
            <person name="Kim D."/>
            <person name="Ryu S."/>
            <person name="Kim W."/>
        </authorList>
    </citation>
    <scope>NUCLEOTIDE SEQUENCE [LARGE SCALE GENOMIC DNA]</scope>
    <source>
        <tissue evidence="1">Muscle</tissue>
    </source>
</reference>
<dbReference type="AlphaFoldDB" id="A0A5B7IU32"/>
<evidence type="ECO:0000313" key="1">
    <source>
        <dbReference type="EMBL" id="MPC84148.1"/>
    </source>
</evidence>
<gene>
    <name evidence="1" type="ORF">E2C01_078876</name>
</gene>
<comment type="caution">
    <text evidence="1">The sequence shown here is derived from an EMBL/GenBank/DDBJ whole genome shotgun (WGS) entry which is preliminary data.</text>
</comment>
<dbReference type="Proteomes" id="UP000324222">
    <property type="component" value="Unassembled WGS sequence"/>
</dbReference>
<sequence length="71" mass="7733">MEAVKTGGYWAHVELDHINSLELKAANSHTPPSSQDGLDSDAAVRTAFTRRGISSEVAPFFLQSWRSSTKA</sequence>
<dbReference type="EMBL" id="VSRR010064564">
    <property type="protein sequence ID" value="MPC84148.1"/>
    <property type="molecule type" value="Genomic_DNA"/>
</dbReference>
<evidence type="ECO:0000313" key="2">
    <source>
        <dbReference type="Proteomes" id="UP000324222"/>
    </source>
</evidence>
<accession>A0A5B7IU32</accession>
<keyword evidence="2" id="KW-1185">Reference proteome</keyword>